<dbReference type="PANTHER" id="PTHR35333:SF3">
    <property type="entry name" value="BETA-LACTAMASE-TYPE TRANSPEPTIDASE FOLD CONTAINING PROTEIN"/>
    <property type="match status" value="1"/>
</dbReference>
<keyword evidence="2" id="KW-0378">Hydrolase</keyword>
<protein>
    <submittedName>
        <fullName evidence="2">Serine hydrolase</fullName>
    </submittedName>
</protein>
<dbReference type="SUPFAM" id="SSF56601">
    <property type="entry name" value="beta-lactamase/transpeptidase-like"/>
    <property type="match status" value="1"/>
</dbReference>
<name>A0A2N3LM91_9BACI</name>
<dbReference type="GO" id="GO:0008800">
    <property type="term" value="F:beta-lactamase activity"/>
    <property type="evidence" value="ECO:0007669"/>
    <property type="project" value="InterPro"/>
</dbReference>
<comment type="caution">
    <text evidence="2">The sequence shown here is derived from an EMBL/GenBank/DDBJ whole genome shotgun (WGS) entry which is preliminary data.</text>
</comment>
<dbReference type="Proteomes" id="UP000233440">
    <property type="component" value="Unassembled WGS sequence"/>
</dbReference>
<dbReference type="InterPro" id="IPR012338">
    <property type="entry name" value="Beta-lactam/transpept-like"/>
</dbReference>
<gene>
    <name evidence="2" type="ORF">CWO92_07995</name>
</gene>
<dbReference type="RefSeq" id="WP_101353692.1">
    <property type="nucleotide sequence ID" value="NZ_PIQO01000004.1"/>
</dbReference>
<keyword evidence="3" id="KW-1185">Reference proteome</keyword>
<dbReference type="EMBL" id="PIQO01000004">
    <property type="protein sequence ID" value="PKR85643.1"/>
    <property type="molecule type" value="Genomic_DNA"/>
</dbReference>
<dbReference type="GO" id="GO:0046677">
    <property type="term" value="P:response to antibiotic"/>
    <property type="evidence" value="ECO:0007669"/>
    <property type="project" value="InterPro"/>
</dbReference>
<dbReference type="GO" id="GO:0030655">
    <property type="term" value="P:beta-lactam antibiotic catabolic process"/>
    <property type="evidence" value="ECO:0007669"/>
    <property type="project" value="InterPro"/>
</dbReference>
<dbReference type="Gene3D" id="3.40.710.10">
    <property type="entry name" value="DD-peptidase/beta-lactamase superfamily"/>
    <property type="match status" value="1"/>
</dbReference>
<dbReference type="OrthoDB" id="9775096at2"/>
<dbReference type="Pfam" id="PF13354">
    <property type="entry name" value="Beta-lactamase2"/>
    <property type="match status" value="1"/>
</dbReference>
<accession>A0A2N3LM91</accession>
<evidence type="ECO:0000313" key="3">
    <source>
        <dbReference type="Proteomes" id="UP000233440"/>
    </source>
</evidence>
<sequence length="268" mass="30348">MELLMNEIQDILHRTGGTWGICLEDLDKKQHWSWNEKEDFFAASIIKVPIMAAVFSAYDQGQFHLSDKIVLKREDLVGGSGILQHMTPGISLTIYDYLTLMIIQSDNTATNVLIDLVGVEKIQETMSEIGMKNSCFYNKLMTVPVKTKGRNKITAGDMAILLHKLTSGSIISQYACEQMIDIMKKQQFRDCLPEQFPEMESDIIGTKSEWEFANKTGWVTGIHHDIGVLYVGNRTMNIVVLSKDVENRLAKQTMAQIGKCIFNYLKQS</sequence>
<dbReference type="AlphaFoldDB" id="A0A2N3LM91"/>
<evidence type="ECO:0000313" key="2">
    <source>
        <dbReference type="EMBL" id="PKR85643.1"/>
    </source>
</evidence>
<evidence type="ECO:0000259" key="1">
    <source>
        <dbReference type="Pfam" id="PF13354"/>
    </source>
</evidence>
<feature type="domain" description="Beta-lactamase class A catalytic" evidence="1">
    <location>
        <begin position="20"/>
        <end position="241"/>
    </location>
</feature>
<dbReference type="PANTHER" id="PTHR35333">
    <property type="entry name" value="BETA-LACTAMASE"/>
    <property type="match status" value="1"/>
</dbReference>
<dbReference type="InterPro" id="IPR000871">
    <property type="entry name" value="Beta-lactam_class-A"/>
</dbReference>
<proteinExistence type="predicted"/>
<dbReference type="InterPro" id="IPR045155">
    <property type="entry name" value="Beta-lactam_cat"/>
</dbReference>
<organism evidence="2 3">
    <name type="scientific">Heyndrickxia camelliae</name>
    <dbReference type="NCBI Taxonomy" id="1707093"/>
    <lineage>
        <taxon>Bacteria</taxon>
        <taxon>Bacillati</taxon>
        <taxon>Bacillota</taxon>
        <taxon>Bacilli</taxon>
        <taxon>Bacillales</taxon>
        <taxon>Bacillaceae</taxon>
        <taxon>Heyndrickxia</taxon>
    </lineage>
</organism>
<reference evidence="2 3" key="1">
    <citation type="submission" date="2017-11" db="EMBL/GenBank/DDBJ databases">
        <title>Bacillus camelliae sp. nov., isolated from pu'er tea.</title>
        <authorList>
            <person name="Niu L."/>
        </authorList>
    </citation>
    <scope>NUCLEOTIDE SEQUENCE [LARGE SCALE GENOMIC DNA]</scope>
    <source>
        <strain evidence="2 3">7578-1</strain>
    </source>
</reference>